<name>A0A0L8I4Y6_OCTBM</name>
<dbReference type="EMBL" id="KQ416540">
    <property type="protein sequence ID" value="KOF96542.1"/>
    <property type="molecule type" value="Genomic_DNA"/>
</dbReference>
<organism evidence="1">
    <name type="scientific">Octopus bimaculoides</name>
    <name type="common">California two-spotted octopus</name>
    <dbReference type="NCBI Taxonomy" id="37653"/>
    <lineage>
        <taxon>Eukaryota</taxon>
        <taxon>Metazoa</taxon>
        <taxon>Spiralia</taxon>
        <taxon>Lophotrochozoa</taxon>
        <taxon>Mollusca</taxon>
        <taxon>Cephalopoda</taxon>
        <taxon>Coleoidea</taxon>
        <taxon>Octopodiformes</taxon>
        <taxon>Octopoda</taxon>
        <taxon>Incirrata</taxon>
        <taxon>Octopodidae</taxon>
        <taxon>Octopus</taxon>
    </lineage>
</organism>
<dbReference type="AlphaFoldDB" id="A0A0L8I4Y6"/>
<protein>
    <submittedName>
        <fullName evidence="1">Uncharacterized protein</fullName>
    </submittedName>
</protein>
<gene>
    <name evidence="1" type="ORF">OCBIM_22034614mg</name>
</gene>
<reference evidence="1" key="1">
    <citation type="submission" date="2015-07" db="EMBL/GenBank/DDBJ databases">
        <title>MeaNS - Measles Nucleotide Surveillance Program.</title>
        <authorList>
            <person name="Tran T."/>
            <person name="Druce J."/>
        </authorList>
    </citation>
    <scope>NUCLEOTIDE SEQUENCE</scope>
    <source>
        <strain evidence="1">UCB-OBI-ISO-001</strain>
        <tissue evidence="1">Gonad</tissue>
    </source>
</reference>
<proteinExistence type="predicted"/>
<sequence length="100" mass="11862">MNTFINSVMTKEKKVPSTYMYSKFYFCTPIRCPFPSVPRPTTLSTSNPPNLWMLLIYSLKKIHKEPKQILFFLPQYLVPFSPPSTLPYFLIYSQEKYKHT</sequence>
<evidence type="ECO:0000313" key="1">
    <source>
        <dbReference type="EMBL" id="KOF96542.1"/>
    </source>
</evidence>
<accession>A0A0L8I4Y6</accession>